<dbReference type="Proteomes" id="UP000035680">
    <property type="component" value="Unassembled WGS sequence"/>
</dbReference>
<keyword evidence="1" id="KW-1133">Transmembrane helix</keyword>
<evidence type="ECO:0000313" key="3">
    <source>
        <dbReference type="WBParaSite" id="SVE_0456000.1"/>
    </source>
</evidence>
<keyword evidence="1" id="KW-0472">Membrane</keyword>
<name>A0A0K0F6W4_STRVS</name>
<organism evidence="2 3">
    <name type="scientific">Strongyloides venezuelensis</name>
    <name type="common">Threadworm</name>
    <dbReference type="NCBI Taxonomy" id="75913"/>
    <lineage>
        <taxon>Eukaryota</taxon>
        <taxon>Metazoa</taxon>
        <taxon>Ecdysozoa</taxon>
        <taxon>Nematoda</taxon>
        <taxon>Chromadorea</taxon>
        <taxon>Rhabditida</taxon>
        <taxon>Tylenchina</taxon>
        <taxon>Panagrolaimomorpha</taxon>
        <taxon>Strongyloidoidea</taxon>
        <taxon>Strongyloididae</taxon>
        <taxon>Strongyloides</taxon>
    </lineage>
</organism>
<reference evidence="2" key="1">
    <citation type="submission" date="2014-07" db="EMBL/GenBank/DDBJ databases">
        <authorList>
            <person name="Martin A.A"/>
            <person name="De Silva N."/>
        </authorList>
    </citation>
    <scope>NUCLEOTIDE SEQUENCE</scope>
</reference>
<reference evidence="3" key="2">
    <citation type="submission" date="2015-08" db="UniProtKB">
        <authorList>
            <consortium name="WormBaseParasite"/>
        </authorList>
    </citation>
    <scope>IDENTIFICATION</scope>
</reference>
<dbReference type="WBParaSite" id="SVE_0456000.1">
    <property type="protein sequence ID" value="SVE_0456000.1"/>
    <property type="gene ID" value="SVE_0456000"/>
</dbReference>
<keyword evidence="2" id="KW-1185">Reference proteome</keyword>
<keyword evidence="1" id="KW-0812">Transmembrane</keyword>
<dbReference type="AlphaFoldDB" id="A0A0K0F6W4"/>
<proteinExistence type="predicted"/>
<accession>A0A0K0F6W4</accession>
<evidence type="ECO:0000313" key="2">
    <source>
        <dbReference type="Proteomes" id="UP000035680"/>
    </source>
</evidence>
<protein>
    <submittedName>
        <fullName evidence="3">Uncharacterized protein</fullName>
    </submittedName>
</protein>
<evidence type="ECO:0000256" key="1">
    <source>
        <dbReference type="SAM" id="Phobius"/>
    </source>
</evidence>
<sequence length="134" mass="15821">MKYLKKNNKAIGYLYNYMEIQHENNTWAITATKRDQKFKVLIIQSAPNFYYNIQMAIKRVIDFVEEEHFHECRTKKKVKRVAFSSKLSSDFVVMSSVYFFCIIASLLGGLSIGIYLLIRHFIHRNSRIKSESLI</sequence>
<feature type="transmembrane region" description="Helical" evidence="1">
    <location>
        <begin position="97"/>
        <end position="118"/>
    </location>
</feature>